<gene>
    <name evidence="2" type="ORF">GCM10023208_32550</name>
</gene>
<comment type="caution">
    <text evidence="2">The sequence shown here is derived from an EMBL/GenBank/DDBJ whole genome shotgun (WGS) entry which is preliminary data.</text>
</comment>
<organism evidence="2 3">
    <name type="scientific">Erythrobacter westpacificensis</name>
    <dbReference type="NCBI Taxonomy" id="1055231"/>
    <lineage>
        <taxon>Bacteria</taxon>
        <taxon>Pseudomonadati</taxon>
        <taxon>Pseudomonadota</taxon>
        <taxon>Alphaproteobacteria</taxon>
        <taxon>Sphingomonadales</taxon>
        <taxon>Erythrobacteraceae</taxon>
        <taxon>Erythrobacter/Porphyrobacter group</taxon>
        <taxon>Erythrobacter</taxon>
    </lineage>
</organism>
<name>A0ABP9KRL9_9SPHN</name>
<keyword evidence="3" id="KW-1185">Reference proteome</keyword>
<proteinExistence type="predicted"/>
<dbReference type="PROSITE" id="PS51257">
    <property type="entry name" value="PROKAR_LIPOPROTEIN"/>
    <property type="match status" value="1"/>
</dbReference>
<dbReference type="Proteomes" id="UP001500518">
    <property type="component" value="Unassembled WGS sequence"/>
</dbReference>
<feature type="compositionally biased region" description="Acidic residues" evidence="1">
    <location>
        <begin position="140"/>
        <end position="158"/>
    </location>
</feature>
<feature type="region of interest" description="Disordered" evidence="1">
    <location>
        <begin position="140"/>
        <end position="172"/>
    </location>
</feature>
<evidence type="ECO:0008006" key="4">
    <source>
        <dbReference type="Google" id="ProtNLM"/>
    </source>
</evidence>
<evidence type="ECO:0000313" key="3">
    <source>
        <dbReference type="Proteomes" id="UP001500518"/>
    </source>
</evidence>
<protein>
    <recommendedName>
        <fullName evidence="4">Lipoprotein</fullName>
    </recommendedName>
</protein>
<sequence length="172" mass="19087">MKRLAFFAALVLGGCSNPTQNAQDAVAYNLLDPDSAKFREVRTTDAGAVCGQVNGKNRMGAYVGYKDFVAVEIDGEWFTTIVDLNDDVMGAIYQQRYLEACDPEGLEHFLKGEAVARDVERQVRETADAIEAEINAEYGFPDDEPVDIMETTEPEPTDEQIRQIEEATLPDE</sequence>
<dbReference type="RefSeq" id="WP_346034052.1">
    <property type="nucleotide sequence ID" value="NZ_BAABHV010000024.1"/>
</dbReference>
<accession>A0ABP9KRL9</accession>
<reference evidence="3" key="1">
    <citation type="journal article" date="2019" name="Int. J. Syst. Evol. Microbiol.">
        <title>The Global Catalogue of Microorganisms (GCM) 10K type strain sequencing project: providing services to taxonomists for standard genome sequencing and annotation.</title>
        <authorList>
            <consortium name="The Broad Institute Genomics Platform"/>
            <consortium name="The Broad Institute Genome Sequencing Center for Infectious Disease"/>
            <person name="Wu L."/>
            <person name="Ma J."/>
        </authorList>
    </citation>
    <scope>NUCLEOTIDE SEQUENCE [LARGE SCALE GENOMIC DNA]</scope>
    <source>
        <strain evidence="3">JCM 18014</strain>
    </source>
</reference>
<dbReference type="EMBL" id="BAABHV010000024">
    <property type="protein sequence ID" value="GAA5062328.1"/>
    <property type="molecule type" value="Genomic_DNA"/>
</dbReference>
<evidence type="ECO:0000256" key="1">
    <source>
        <dbReference type="SAM" id="MobiDB-lite"/>
    </source>
</evidence>
<evidence type="ECO:0000313" key="2">
    <source>
        <dbReference type="EMBL" id="GAA5062328.1"/>
    </source>
</evidence>